<evidence type="ECO:0000259" key="10">
    <source>
        <dbReference type="PROSITE" id="PS51371"/>
    </source>
</evidence>
<organism evidence="11 12">
    <name type="scientific">Micavibrio aeruginosavorus EPB</name>
    <dbReference type="NCBI Taxonomy" id="349215"/>
    <lineage>
        <taxon>Bacteria</taxon>
        <taxon>Pseudomonadati</taxon>
        <taxon>Bdellovibrionota</taxon>
        <taxon>Bdellovibrionia</taxon>
        <taxon>Bdellovibrionales</taxon>
        <taxon>Pseudobdellovibrionaceae</taxon>
        <taxon>Micavibrio</taxon>
    </lineage>
</organism>
<evidence type="ECO:0000256" key="7">
    <source>
        <dbReference type="ARBA" id="ARBA00023136"/>
    </source>
</evidence>
<dbReference type="InterPro" id="IPR046342">
    <property type="entry name" value="CBS_dom_sf"/>
</dbReference>
<dbReference type="Gene3D" id="1.10.357.20">
    <property type="entry name" value="SLC41 divalent cation transporters, integral membrane domain"/>
    <property type="match status" value="1"/>
</dbReference>
<dbReference type="SUPFAM" id="SSF158791">
    <property type="entry name" value="MgtE N-terminal domain-like"/>
    <property type="match status" value="1"/>
</dbReference>
<dbReference type="STRING" id="349215.A11S_734"/>
<dbReference type="Pfam" id="PF03448">
    <property type="entry name" value="MgtE_N"/>
    <property type="match status" value="1"/>
</dbReference>
<feature type="transmembrane region" description="Helical" evidence="9">
    <location>
        <begin position="453"/>
        <end position="477"/>
    </location>
</feature>
<proteinExistence type="inferred from homology"/>
<dbReference type="EMBL" id="CP003538">
    <property type="protein sequence ID" value="AGH97558.1"/>
    <property type="molecule type" value="Genomic_DNA"/>
</dbReference>
<dbReference type="SMART" id="SM00924">
    <property type="entry name" value="MgtE_N"/>
    <property type="match status" value="1"/>
</dbReference>
<dbReference type="GO" id="GO:0046872">
    <property type="term" value="F:metal ion binding"/>
    <property type="evidence" value="ECO:0007669"/>
    <property type="project" value="UniProtKB-KW"/>
</dbReference>
<accession>M4VEC3</accession>
<feature type="transmembrane region" description="Helical" evidence="9">
    <location>
        <begin position="314"/>
        <end position="335"/>
    </location>
</feature>
<gene>
    <name evidence="11" type="ORF">A11S_734</name>
</gene>
<keyword evidence="4 9" id="KW-0812">Transmembrane</keyword>
<dbReference type="InterPro" id="IPR038076">
    <property type="entry name" value="MgtE_N_sf"/>
</dbReference>
<dbReference type="OrthoDB" id="9790355at2"/>
<dbReference type="PANTHER" id="PTHR43773:SF1">
    <property type="entry name" value="MAGNESIUM TRANSPORTER MGTE"/>
    <property type="match status" value="1"/>
</dbReference>
<dbReference type="Pfam" id="PF01769">
    <property type="entry name" value="MgtE"/>
    <property type="match status" value="1"/>
</dbReference>
<evidence type="ECO:0000256" key="4">
    <source>
        <dbReference type="ARBA" id="ARBA00022692"/>
    </source>
</evidence>
<comment type="subcellular location">
    <subcellularLocation>
        <location evidence="9">Cell membrane</location>
        <topology evidence="9">Multi-pass membrane protein</topology>
    </subcellularLocation>
    <subcellularLocation>
        <location evidence="1">Membrane</location>
        <topology evidence="1">Multi-pass membrane protein</topology>
    </subcellularLocation>
</comment>
<dbReference type="PATRIC" id="fig|349215.9.peg.722"/>
<dbReference type="PROSITE" id="PS51371">
    <property type="entry name" value="CBS"/>
    <property type="match status" value="1"/>
</dbReference>
<dbReference type="Pfam" id="PF00571">
    <property type="entry name" value="CBS"/>
    <property type="match status" value="1"/>
</dbReference>
<keyword evidence="3 9" id="KW-0813">Transport</keyword>
<feature type="transmembrane region" description="Helical" evidence="9">
    <location>
        <begin position="416"/>
        <end position="441"/>
    </location>
</feature>
<evidence type="ECO:0000256" key="6">
    <source>
        <dbReference type="ARBA" id="ARBA00022989"/>
    </source>
</evidence>
<comment type="function">
    <text evidence="9">Acts as a magnesium transporter.</text>
</comment>
<dbReference type="NCBIfam" id="TIGR00400">
    <property type="entry name" value="mgtE"/>
    <property type="match status" value="1"/>
</dbReference>
<dbReference type="SMART" id="SM00116">
    <property type="entry name" value="CBS"/>
    <property type="match status" value="1"/>
</dbReference>
<dbReference type="SUPFAM" id="SSF54631">
    <property type="entry name" value="CBS-domain pair"/>
    <property type="match status" value="1"/>
</dbReference>
<reference evidence="11 12" key="1">
    <citation type="journal article" date="2013" name="ISME J.">
        <title>By their genes ye shall know them: genomic signatures of predatory bacteria.</title>
        <authorList>
            <person name="Pasternak Z."/>
            <person name="Pietrokovski S."/>
            <person name="Rotem O."/>
            <person name="Gophna U."/>
            <person name="Lurie-Weinberger M.N."/>
            <person name="Jurkevitch E."/>
        </authorList>
    </citation>
    <scope>NUCLEOTIDE SEQUENCE [LARGE SCALE GENOMIC DNA]</scope>
    <source>
        <strain evidence="11">EPB</strain>
    </source>
</reference>
<evidence type="ECO:0000313" key="11">
    <source>
        <dbReference type="EMBL" id="AGH97558.1"/>
    </source>
</evidence>
<evidence type="ECO:0000313" key="12">
    <source>
        <dbReference type="Proteomes" id="UP000011932"/>
    </source>
</evidence>
<keyword evidence="9" id="KW-1003">Cell membrane</keyword>
<keyword evidence="6 9" id="KW-1133">Transmembrane helix</keyword>
<keyword evidence="9" id="KW-0479">Metal-binding</keyword>
<dbReference type="GO" id="GO:0005886">
    <property type="term" value="C:plasma membrane"/>
    <property type="evidence" value="ECO:0007669"/>
    <property type="project" value="UniProtKB-SubCell"/>
</dbReference>
<dbReference type="RefSeq" id="WP_015467109.1">
    <property type="nucleotide sequence ID" value="NC_020812.1"/>
</dbReference>
<comment type="subunit">
    <text evidence="9">Homodimer.</text>
</comment>
<dbReference type="InterPro" id="IPR006667">
    <property type="entry name" value="SLC41_membr_dom"/>
</dbReference>
<comment type="similarity">
    <text evidence="2 9">Belongs to the SLC41A transporter family.</text>
</comment>
<dbReference type="KEGG" id="man:A11S_734"/>
<evidence type="ECO:0000256" key="3">
    <source>
        <dbReference type="ARBA" id="ARBA00022448"/>
    </source>
</evidence>
<keyword evidence="5 9" id="KW-0460">Magnesium</keyword>
<evidence type="ECO:0000256" key="9">
    <source>
        <dbReference type="RuleBase" id="RU362011"/>
    </source>
</evidence>
<evidence type="ECO:0000256" key="1">
    <source>
        <dbReference type="ARBA" id="ARBA00004141"/>
    </source>
</evidence>
<evidence type="ECO:0000256" key="5">
    <source>
        <dbReference type="ARBA" id="ARBA00022842"/>
    </source>
</evidence>
<sequence>MDNNDQDMIEKDVTDSLGAQIAPEGEGDDVVFGLTDRYIQAIVEALRNGDEDVVSRELADLSEADIAELIEKVEDEDRQTLLQTHGDLLDPYVFSELDSGLRRKVLTEMPARQVAALISEMDSDDALDLIIDLPDDFQHEVIRFLSAKTRITLEEGLNFPEESAGRLMQREFVAVPQFWTIGKTIDYLRAATEELPDEFFDLFVIDPAYHVVGIIPLNRVVRSKRSEKLEDLRLEDIHPIPATMDQEEVAQLFRRENLTSAPVVDESGRLIGVVTVDDIVDVIDEEAQEDFLKLGGVGQDDLYSNIRGTTRARFPWLFVNLFTAFSAAAVISLFSNTIEQLVALAALMPIVASMGGNAGTQALTVAVRALATRELSSINERRIVIKEILVGAINGCIFAILIGCVAGFVFSNPMLGVVIGMALIINLINAGLFGAGIPIVLNKLGADPAVASAVVFLTTMTDIVGFFAFLGLATIFLL</sequence>
<keyword evidence="7 9" id="KW-0472">Membrane</keyword>
<dbReference type="InterPro" id="IPR006669">
    <property type="entry name" value="MgtE_transporter"/>
</dbReference>
<protein>
    <recommendedName>
        <fullName evidence="9">Magnesium transporter MgtE</fullName>
    </recommendedName>
</protein>
<dbReference type="Gene3D" id="3.10.580.10">
    <property type="entry name" value="CBS-domain"/>
    <property type="match status" value="1"/>
</dbReference>
<keyword evidence="8" id="KW-0129">CBS domain</keyword>
<feature type="domain" description="CBS" evidence="10">
    <location>
        <begin position="233"/>
        <end position="289"/>
    </location>
</feature>
<dbReference type="SUPFAM" id="SSF161093">
    <property type="entry name" value="MgtE membrane domain-like"/>
    <property type="match status" value="1"/>
</dbReference>
<dbReference type="HOGENOM" id="CLU_037408_1_0_5"/>
<evidence type="ECO:0000256" key="8">
    <source>
        <dbReference type="PROSITE-ProRule" id="PRU00703"/>
    </source>
</evidence>
<name>M4VEC3_9BACT</name>
<dbReference type="AlphaFoldDB" id="M4VEC3"/>
<dbReference type="PANTHER" id="PTHR43773">
    <property type="entry name" value="MAGNESIUM TRANSPORTER MGTE"/>
    <property type="match status" value="1"/>
</dbReference>
<dbReference type="InterPro" id="IPR006668">
    <property type="entry name" value="Mg_transptr_MgtE_intracell_dom"/>
</dbReference>
<dbReference type="CDD" id="cd04606">
    <property type="entry name" value="CBS_pair_Mg_transporter"/>
    <property type="match status" value="1"/>
</dbReference>
<feature type="transmembrane region" description="Helical" evidence="9">
    <location>
        <begin position="388"/>
        <end position="410"/>
    </location>
</feature>
<evidence type="ECO:0000256" key="2">
    <source>
        <dbReference type="ARBA" id="ARBA00009749"/>
    </source>
</evidence>
<dbReference type="Gene3D" id="1.25.60.10">
    <property type="entry name" value="MgtE N-terminal domain-like"/>
    <property type="match status" value="1"/>
</dbReference>
<dbReference type="InterPro" id="IPR036739">
    <property type="entry name" value="SLC41_membr_dom_sf"/>
</dbReference>
<dbReference type="Proteomes" id="UP000011932">
    <property type="component" value="Chromosome"/>
</dbReference>
<dbReference type="GO" id="GO:0015095">
    <property type="term" value="F:magnesium ion transmembrane transporter activity"/>
    <property type="evidence" value="ECO:0007669"/>
    <property type="project" value="UniProtKB-UniRule"/>
</dbReference>
<feature type="transmembrane region" description="Helical" evidence="9">
    <location>
        <begin position="341"/>
        <end position="367"/>
    </location>
</feature>
<dbReference type="InterPro" id="IPR000644">
    <property type="entry name" value="CBS_dom"/>
</dbReference>